<evidence type="ECO:0000256" key="1">
    <source>
        <dbReference type="SAM" id="MobiDB-lite"/>
    </source>
</evidence>
<protein>
    <submittedName>
        <fullName evidence="2">Uncharacterized protein</fullName>
    </submittedName>
</protein>
<name>A0ABW6ZNL8_9HYPH</name>
<accession>A0ABW6ZNL8</accession>
<reference evidence="2 3" key="1">
    <citation type="submission" date="2024-02" db="EMBL/GenBank/DDBJ databases">
        <title>Expansion and revision of Xanthobacter and proposal of Roseixanthobacter gen. nov.</title>
        <authorList>
            <person name="Soltysiak M.P.M."/>
            <person name="Jalihal A."/>
            <person name="Ory A."/>
            <person name="Chrisophersen C."/>
            <person name="Lee A.D."/>
            <person name="Boulton J."/>
            <person name="Springer M."/>
        </authorList>
    </citation>
    <scope>NUCLEOTIDE SEQUENCE [LARGE SCALE GENOMIC DNA]</scope>
    <source>
        <strain evidence="2 3">CB5</strain>
    </source>
</reference>
<dbReference type="Proteomes" id="UP001604043">
    <property type="component" value="Unassembled WGS sequence"/>
</dbReference>
<evidence type="ECO:0000313" key="3">
    <source>
        <dbReference type="Proteomes" id="UP001604043"/>
    </source>
</evidence>
<sequence>MSSITHRSSTVGRWHTNRRTQTSSRVMDVDERRFHLHVAPLTLPADAPVPAKTWFFDVTERAHEGVRPILRGSGYSMEEAKRFAETAVLLASADPSAAAGHFIPVYPEAGIVPSCRRAAA</sequence>
<feature type="compositionally biased region" description="Polar residues" evidence="1">
    <location>
        <begin position="1"/>
        <end position="11"/>
    </location>
</feature>
<comment type="caution">
    <text evidence="2">The sequence shown here is derived from an EMBL/GenBank/DDBJ whole genome shotgun (WGS) entry which is preliminary data.</text>
</comment>
<feature type="region of interest" description="Disordered" evidence="1">
    <location>
        <begin position="1"/>
        <end position="25"/>
    </location>
</feature>
<proteinExistence type="predicted"/>
<evidence type="ECO:0000313" key="2">
    <source>
        <dbReference type="EMBL" id="MFG1255446.1"/>
    </source>
</evidence>
<keyword evidence="3" id="KW-1185">Reference proteome</keyword>
<organism evidence="2 3">
    <name type="scientific">Xanthobacter aminoxidans</name>
    <dbReference type="NCBI Taxonomy" id="186280"/>
    <lineage>
        <taxon>Bacteria</taxon>
        <taxon>Pseudomonadati</taxon>
        <taxon>Pseudomonadota</taxon>
        <taxon>Alphaproteobacteria</taxon>
        <taxon>Hyphomicrobiales</taxon>
        <taxon>Xanthobacteraceae</taxon>
        <taxon>Xanthobacter</taxon>
    </lineage>
</organism>
<dbReference type="EMBL" id="JBAFUR010000011">
    <property type="protein sequence ID" value="MFG1255446.1"/>
    <property type="molecule type" value="Genomic_DNA"/>
</dbReference>
<dbReference type="RefSeq" id="WP_394010403.1">
    <property type="nucleotide sequence ID" value="NZ_JBAFUR010000011.1"/>
</dbReference>
<gene>
    <name evidence="2" type="ORF">V5F30_24760</name>
</gene>